<evidence type="ECO:0000256" key="1">
    <source>
        <dbReference type="SAM" id="MobiDB-lite"/>
    </source>
</evidence>
<dbReference type="AlphaFoldDB" id="A0A151GFD1"/>
<evidence type="ECO:0000313" key="2">
    <source>
        <dbReference type="EMBL" id="KYK55805.1"/>
    </source>
</evidence>
<evidence type="ECO:0000313" key="3">
    <source>
        <dbReference type="Proteomes" id="UP000076580"/>
    </source>
</evidence>
<proteinExistence type="predicted"/>
<feature type="compositionally biased region" description="Basic and acidic residues" evidence="1">
    <location>
        <begin position="166"/>
        <end position="195"/>
    </location>
</feature>
<name>A0A151GFD1_DRECN</name>
<dbReference type="Proteomes" id="UP000076580">
    <property type="component" value="Chromosome 03"/>
</dbReference>
<accession>A0A151GFD1</accession>
<feature type="region of interest" description="Disordered" evidence="1">
    <location>
        <begin position="35"/>
        <end position="72"/>
    </location>
</feature>
<dbReference type="GeneID" id="63720412"/>
<reference evidence="2 3" key="1">
    <citation type="journal article" date="2016" name="Sci. Rep.">
        <title>Insights into Adaptations to a Near-Obligate Nematode Endoparasitic Lifestyle from the Finished Genome of Drechmeria coniospora.</title>
        <authorList>
            <person name="Zhang L."/>
            <person name="Zhou Z."/>
            <person name="Guo Q."/>
            <person name="Fokkens L."/>
            <person name="Miskei M."/>
            <person name="Pocsi I."/>
            <person name="Zhang W."/>
            <person name="Chen M."/>
            <person name="Wang L."/>
            <person name="Sun Y."/>
            <person name="Donzelli B.G."/>
            <person name="Gibson D.M."/>
            <person name="Nelson D.R."/>
            <person name="Luo J.G."/>
            <person name="Rep M."/>
            <person name="Liu H."/>
            <person name="Yang S."/>
            <person name="Wang J."/>
            <person name="Krasnoff S.B."/>
            <person name="Xu Y."/>
            <person name="Molnar I."/>
            <person name="Lin M."/>
        </authorList>
    </citation>
    <scope>NUCLEOTIDE SEQUENCE [LARGE SCALE GENOMIC DNA]</scope>
    <source>
        <strain evidence="2 3">ARSEF 6962</strain>
    </source>
</reference>
<comment type="caution">
    <text evidence="2">The sequence shown here is derived from an EMBL/GenBank/DDBJ whole genome shotgun (WGS) entry which is preliminary data.</text>
</comment>
<gene>
    <name evidence="2" type="ORF">DCS_07769</name>
</gene>
<organism evidence="2 3">
    <name type="scientific">Drechmeria coniospora</name>
    <name type="common">Nematophagous fungus</name>
    <name type="synonym">Meria coniospora</name>
    <dbReference type="NCBI Taxonomy" id="98403"/>
    <lineage>
        <taxon>Eukaryota</taxon>
        <taxon>Fungi</taxon>
        <taxon>Dikarya</taxon>
        <taxon>Ascomycota</taxon>
        <taxon>Pezizomycotina</taxon>
        <taxon>Sordariomycetes</taxon>
        <taxon>Hypocreomycetidae</taxon>
        <taxon>Hypocreales</taxon>
        <taxon>Ophiocordycipitaceae</taxon>
        <taxon>Drechmeria</taxon>
    </lineage>
</organism>
<keyword evidence="3" id="KW-1185">Reference proteome</keyword>
<protein>
    <submittedName>
        <fullName evidence="2">Uncharacterized protein</fullName>
    </submittedName>
</protein>
<feature type="region of interest" description="Disordered" evidence="1">
    <location>
        <begin position="120"/>
        <end position="139"/>
    </location>
</feature>
<dbReference type="EMBL" id="LAYC01000003">
    <property type="protein sequence ID" value="KYK55805.1"/>
    <property type="molecule type" value="Genomic_DNA"/>
</dbReference>
<dbReference type="RefSeq" id="XP_040655157.1">
    <property type="nucleotide sequence ID" value="XM_040805053.1"/>
</dbReference>
<sequence length="240" mass="26172">MPSRRRTHRRPPAIPGGGAREREGCCWHVSSALRTHRARRRPTAKAALRRTATASANACTPPPRRPKHSTLVARTRARHRGWVSGMPRAHSPAMHAPAPAHSAPWHRPLGDALHAAAVASKGPREARSHIPRPRHAPTCSPPTTRWFVRLRRLAHLALFAAQRCPPRDGTGRCRDDAANSSSDHDGDGSRAERTRPAPAPTRKTKAMAPLQVVRCAGVPVCRTRPHSCAGRCCVLVSLKC</sequence>
<dbReference type="InParanoid" id="A0A151GFD1"/>
<feature type="compositionally biased region" description="Basic residues" evidence="1">
    <location>
        <begin position="1"/>
        <end position="11"/>
    </location>
</feature>
<feature type="region of interest" description="Disordered" evidence="1">
    <location>
        <begin position="1"/>
        <end position="22"/>
    </location>
</feature>
<feature type="compositionally biased region" description="Low complexity" evidence="1">
    <location>
        <begin position="44"/>
        <end position="58"/>
    </location>
</feature>
<feature type="region of interest" description="Disordered" evidence="1">
    <location>
        <begin position="166"/>
        <end position="205"/>
    </location>
</feature>